<keyword evidence="3" id="KW-1185">Reference proteome</keyword>
<reference evidence="3" key="1">
    <citation type="journal article" date="2015" name="Genome Announc.">
        <title>Draft Genome Sequence of an Anaerobic Ammonium-Oxidizing Bacterium, "Candidatus Brocadia sinica".</title>
        <authorList>
            <person name="Oshiki M."/>
            <person name="Shinyako-Hata K."/>
            <person name="Satoh H."/>
            <person name="Okabe S."/>
        </authorList>
    </citation>
    <scope>NUCLEOTIDE SEQUENCE [LARGE SCALE GENOMIC DNA]</scope>
    <source>
        <strain evidence="3">JPN1</strain>
    </source>
</reference>
<dbReference type="PANTHER" id="PTHR34989:SF1">
    <property type="entry name" value="PROTEIN HDED"/>
    <property type="match status" value="1"/>
</dbReference>
<gene>
    <name evidence="2" type="ORF">BROSI_A3371</name>
</gene>
<dbReference type="EMBL" id="BAFN01000001">
    <property type="protein sequence ID" value="GAN34828.1"/>
    <property type="molecule type" value="Genomic_DNA"/>
</dbReference>
<dbReference type="Proteomes" id="UP000032309">
    <property type="component" value="Unassembled WGS sequence"/>
</dbReference>
<feature type="transmembrane region" description="Helical" evidence="1">
    <location>
        <begin position="16"/>
        <end position="36"/>
    </location>
</feature>
<accession>A0ABQ0K1N1</accession>
<dbReference type="InterPro" id="IPR052712">
    <property type="entry name" value="Acid_resist_chaperone_HdeD"/>
</dbReference>
<evidence type="ECO:0000256" key="1">
    <source>
        <dbReference type="SAM" id="Phobius"/>
    </source>
</evidence>
<name>A0ABQ0K1N1_9BACT</name>
<protein>
    <recommendedName>
        <fullName evidence="4">HdeD family acid-resistance protein</fullName>
    </recommendedName>
</protein>
<feature type="transmembrane region" description="Helical" evidence="1">
    <location>
        <begin position="73"/>
        <end position="93"/>
    </location>
</feature>
<keyword evidence="1" id="KW-1133">Transmembrane helix</keyword>
<feature type="transmembrane region" description="Helical" evidence="1">
    <location>
        <begin position="155"/>
        <end position="180"/>
    </location>
</feature>
<comment type="caution">
    <text evidence="2">The sequence shown here is derived from an EMBL/GenBank/DDBJ whole genome shotgun (WGS) entry which is preliminary data.</text>
</comment>
<evidence type="ECO:0000313" key="3">
    <source>
        <dbReference type="Proteomes" id="UP000032309"/>
    </source>
</evidence>
<feature type="transmembrane region" description="Helical" evidence="1">
    <location>
        <begin position="131"/>
        <end position="149"/>
    </location>
</feature>
<dbReference type="PANTHER" id="PTHR34989">
    <property type="entry name" value="PROTEIN HDED"/>
    <property type="match status" value="1"/>
</dbReference>
<evidence type="ECO:0000313" key="2">
    <source>
        <dbReference type="EMBL" id="GAN34828.1"/>
    </source>
</evidence>
<sequence length="190" mass="20961">MNIVEKQLATILARNWWVLLLRGIIAIIFGVLVWVLPWISLVVLVLLFGAYALVDGILGVWIAIMGRKEHEDWWVLLLWGLIGIGVGILTFLVPDVTALALLFYIAAWAIATGVLQIVAAIRLRRQIKGEWMLILGGLASVVFGVLLMAQPFAGALALLWLIVIYAVLFGVLLVILALRVRTFGNQLARS</sequence>
<proteinExistence type="predicted"/>
<dbReference type="Pfam" id="PF03729">
    <property type="entry name" value="DUF308"/>
    <property type="match status" value="2"/>
</dbReference>
<evidence type="ECO:0008006" key="4">
    <source>
        <dbReference type="Google" id="ProtNLM"/>
    </source>
</evidence>
<dbReference type="InterPro" id="IPR005325">
    <property type="entry name" value="DUF308_memb"/>
</dbReference>
<organism evidence="2 3">
    <name type="scientific">Candidatus Brocadia sinica JPN1</name>
    <dbReference type="NCBI Taxonomy" id="1197129"/>
    <lineage>
        <taxon>Bacteria</taxon>
        <taxon>Pseudomonadati</taxon>
        <taxon>Planctomycetota</taxon>
        <taxon>Candidatus Brocadiia</taxon>
        <taxon>Candidatus Brocadiales</taxon>
        <taxon>Candidatus Brocadiaceae</taxon>
        <taxon>Candidatus Brocadia</taxon>
    </lineage>
</organism>
<dbReference type="RefSeq" id="WP_052564780.1">
    <property type="nucleotide sequence ID" value="NZ_BAFN01000001.1"/>
</dbReference>
<feature type="transmembrane region" description="Helical" evidence="1">
    <location>
        <begin position="99"/>
        <end position="119"/>
    </location>
</feature>
<keyword evidence="1" id="KW-0472">Membrane</keyword>
<keyword evidence="1" id="KW-0812">Transmembrane</keyword>
<feature type="transmembrane region" description="Helical" evidence="1">
    <location>
        <begin position="42"/>
        <end position="64"/>
    </location>
</feature>